<dbReference type="PROSITE" id="PS50404">
    <property type="entry name" value="GST_NTER"/>
    <property type="match status" value="1"/>
</dbReference>
<dbReference type="InterPro" id="IPR004045">
    <property type="entry name" value="Glutathione_S-Trfase_N"/>
</dbReference>
<evidence type="ECO:0000313" key="5">
    <source>
        <dbReference type="EMBL" id="CAD7252826.1"/>
    </source>
</evidence>
<keyword evidence="6" id="KW-1185">Reference proteome</keyword>
<evidence type="ECO:0000256" key="2">
    <source>
        <dbReference type="RuleBase" id="RU003494"/>
    </source>
</evidence>
<proteinExistence type="inferred from homology"/>
<accession>A0A7R9AFJ6</accession>
<evidence type="ECO:0000259" key="4">
    <source>
        <dbReference type="PROSITE" id="PS50405"/>
    </source>
</evidence>
<dbReference type="InterPro" id="IPR010987">
    <property type="entry name" value="Glutathione-S-Trfase_C-like"/>
</dbReference>
<dbReference type="SFLD" id="SFLDS00019">
    <property type="entry name" value="Glutathione_Transferase_(cytos"/>
    <property type="match status" value="1"/>
</dbReference>
<evidence type="ECO:0000259" key="3">
    <source>
        <dbReference type="PROSITE" id="PS50404"/>
    </source>
</evidence>
<comment type="subunit">
    <text evidence="1">Homodimer.</text>
</comment>
<dbReference type="EMBL" id="CAJPEV010004895">
    <property type="protein sequence ID" value="CAG0902469.1"/>
    <property type="molecule type" value="Genomic_DNA"/>
</dbReference>
<comment type="similarity">
    <text evidence="2">Belongs to the GST superfamily.</text>
</comment>
<evidence type="ECO:0008006" key="7">
    <source>
        <dbReference type="Google" id="ProtNLM"/>
    </source>
</evidence>
<evidence type="ECO:0000313" key="6">
    <source>
        <dbReference type="Proteomes" id="UP000677054"/>
    </source>
</evidence>
<dbReference type="CDD" id="cd03177">
    <property type="entry name" value="GST_C_Delta_Epsilon"/>
    <property type="match status" value="1"/>
</dbReference>
<dbReference type="SFLD" id="SFLDG00358">
    <property type="entry name" value="Main_(cytGST)"/>
    <property type="match status" value="1"/>
</dbReference>
<dbReference type="PANTHER" id="PTHR43969">
    <property type="entry name" value="GLUTATHIONE S TRANSFERASE D10, ISOFORM A-RELATED"/>
    <property type="match status" value="1"/>
</dbReference>
<dbReference type="SUPFAM" id="SSF52833">
    <property type="entry name" value="Thioredoxin-like"/>
    <property type="match status" value="1"/>
</dbReference>
<protein>
    <recommendedName>
        <fullName evidence="7">Glutathione S-transferase</fullName>
    </recommendedName>
</protein>
<dbReference type="SUPFAM" id="SSF47616">
    <property type="entry name" value="GST C-terminal domain-like"/>
    <property type="match status" value="1"/>
</dbReference>
<dbReference type="GO" id="GO:0004364">
    <property type="term" value="F:glutathione transferase activity"/>
    <property type="evidence" value="ECO:0007669"/>
    <property type="project" value="TreeGrafter"/>
</dbReference>
<dbReference type="PROSITE" id="PS50405">
    <property type="entry name" value="GST_CTER"/>
    <property type="match status" value="1"/>
</dbReference>
<dbReference type="CDD" id="cd03045">
    <property type="entry name" value="GST_N_Delta_Epsilon"/>
    <property type="match status" value="1"/>
</dbReference>
<evidence type="ECO:0000256" key="1">
    <source>
        <dbReference type="ARBA" id="ARBA00011738"/>
    </source>
</evidence>
<organism evidence="5">
    <name type="scientific">Darwinula stevensoni</name>
    <dbReference type="NCBI Taxonomy" id="69355"/>
    <lineage>
        <taxon>Eukaryota</taxon>
        <taxon>Metazoa</taxon>
        <taxon>Ecdysozoa</taxon>
        <taxon>Arthropoda</taxon>
        <taxon>Crustacea</taxon>
        <taxon>Oligostraca</taxon>
        <taxon>Ostracoda</taxon>
        <taxon>Podocopa</taxon>
        <taxon>Podocopida</taxon>
        <taxon>Darwinulocopina</taxon>
        <taxon>Darwinuloidea</taxon>
        <taxon>Darwinulidae</taxon>
        <taxon>Darwinula</taxon>
    </lineage>
</organism>
<name>A0A7R9AFJ6_9CRUS</name>
<reference evidence="5" key="1">
    <citation type="submission" date="2020-11" db="EMBL/GenBank/DDBJ databases">
        <authorList>
            <person name="Tran Van P."/>
        </authorList>
    </citation>
    <scope>NUCLEOTIDE SEQUENCE</scope>
</reference>
<dbReference type="InterPro" id="IPR004046">
    <property type="entry name" value="GST_C"/>
</dbReference>
<dbReference type="EMBL" id="LR904412">
    <property type="protein sequence ID" value="CAD7252826.1"/>
    <property type="molecule type" value="Genomic_DNA"/>
</dbReference>
<dbReference type="AlphaFoldDB" id="A0A7R9AFJ6"/>
<dbReference type="InterPro" id="IPR040079">
    <property type="entry name" value="Glutathione_S-Trfase"/>
</dbReference>
<dbReference type="Pfam" id="PF00043">
    <property type="entry name" value="GST_C"/>
    <property type="match status" value="1"/>
</dbReference>
<dbReference type="Gene3D" id="1.20.1050.10">
    <property type="match status" value="1"/>
</dbReference>
<dbReference type="SFLD" id="SFLDG01153">
    <property type="entry name" value="Main.4:_Theta-like"/>
    <property type="match status" value="1"/>
</dbReference>
<dbReference type="Pfam" id="PF02798">
    <property type="entry name" value="GST_N"/>
    <property type="match status" value="1"/>
</dbReference>
<dbReference type="GO" id="GO:0006749">
    <property type="term" value="P:glutathione metabolic process"/>
    <property type="evidence" value="ECO:0007669"/>
    <property type="project" value="TreeGrafter"/>
</dbReference>
<feature type="domain" description="GST C-terminal" evidence="4">
    <location>
        <begin position="88"/>
        <end position="216"/>
    </location>
</feature>
<dbReference type="FunFam" id="1.20.1050.10:FF:000007">
    <property type="entry name" value="Glutathione S-transferase 1-1"/>
    <property type="match status" value="1"/>
</dbReference>
<dbReference type="OrthoDB" id="2309723at2759"/>
<dbReference type="Gene3D" id="3.40.30.10">
    <property type="entry name" value="Glutaredoxin"/>
    <property type="match status" value="1"/>
</dbReference>
<gene>
    <name evidence="5" type="ORF">DSTB1V02_LOCUS12579</name>
</gene>
<dbReference type="PANTHER" id="PTHR43969:SF9">
    <property type="entry name" value="GLUTATHIONE S TRANSFERASE D10, ISOFORM A-RELATED"/>
    <property type="match status" value="1"/>
</dbReference>
<sequence length="219" mass="24614">MKIDYYYMPLSAPCRSVLLTAKALDVELNCKLTNLLNGEHMTPEYIAMNPQHTIPTMDDNGFHLWESRAIMTYLANKYGKNDSLYPKDPKARAIVEQRLYFDMGTLYLRFGEYISPVRGKDVTLDPEKKKKLEEALGWLDGFIHTSGGYCAGKHVTLADFAIIATVASIEATGVVELAQYKHLSEWFAKCKGEMKGYAELNHDGAVQFGDFVKSKIAGK</sequence>
<dbReference type="Proteomes" id="UP000677054">
    <property type="component" value="Unassembled WGS sequence"/>
</dbReference>
<dbReference type="InterPro" id="IPR036282">
    <property type="entry name" value="Glutathione-S-Trfase_C_sf"/>
</dbReference>
<dbReference type="FunFam" id="3.40.30.10:FF:000034">
    <property type="entry name" value="glutathione S-transferase 1"/>
    <property type="match status" value="1"/>
</dbReference>
<feature type="domain" description="GST N-terminal" evidence="3">
    <location>
        <begin position="1"/>
        <end position="82"/>
    </location>
</feature>
<dbReference type="InterPro" id="IPR036249">
    <property type="entry name" value="Thioredoxin-like_sf"/>
</dbReference>